<dbReference type="EMBL" id="JAGINW010000001">
    <property type="protein sequence ID" value="MBP2329959.1"/>
    <property type="molecule type" value="Genomic_DNA"/>
</dbReference>
<dbReference type="Proteomes" id="UP001519332">
    <property type="component" value="Unassembled WGS sequence"/>
</dbReference>
<feature type="transmembrane region" description="Helical" evidence="1">
    <location>
        <begin position="202"/>
        <end position="220"/>
    </location>
</feature>
<comment type="caution">
    <text evidence="2">The sequence shown here is derived from an EMBL/GenBank/DDBJ whole genome shotgun (WGS) entry which is preliminary data.</text>
</comment>
<keyword evidence="3" id="KW-1185">Reference proteome</keyword>
<proteinExistence type="predicted"/>
<feature type="transmembrane region" description="Helical" evidence="1">
    <location>
        <begin position="106"/>
        <end position="126"/>
    </location>
</feature>
<keyword evidence="1" id="KW-0472">Membrane</keyword>
<feature type="transmembrane region" description="Helical" evidence="1">
    <location>
        <begin position="67"/>
        <end position="86"/>
    </location>
</feature>
<feature type="transmembrane region" description="Helical" evidence="1">
    <location>
        <begin position="132"/>
        <end position="153"/>
    </location>
</feature>
<keyword evidence="1" id="KW-1133">Transmembrane helix</keyword>
<gene>
    <name evidence="2" type="ORF">JOF56_010344</name>
</gene>
<keyword evidence="1" id="KW-0812">Transmembrane</keyword>
<dbReference type="RefSeq" id="WP_307855650.1">
    <property type="nucleotide sequence ID" value="NZ_JAGINW010000001.1"/>
</dbReference>
<evidence type="ECO:0000313" key="2">
    <source>
        <dbReference type="EMBL" id="MBP2329959.1"/>
    </source>
</evidence>
<accession>A0ABS4TZX5</accession>
<reference evidence="2 3" key="1">
    <citation type="submission" date="2021-03" db="EMBL/GenBank/DDBJ databases">
        <title>Sequencing the genomes of 1000 actinobacteria strains.</title>
        <authorList>
            <person name="Klenk H.-P."/>
        </authorList>
    </citation>
    <scope>NUCLEOTIDE SEQUENCE [LARGE SCALE GENOMIC DNA]</scope>
    <source>
        <strain evidence="2 3">DSM 46670</strain>
    </source>
</reference>
<protein>
    <submittedName>
        <fullName evidence="2">Membrane protein YagU involved in acid resistance</fullName>
    </submittedName>
</protein>
<evidence type="ECO:0000313" key="3">
    <source>
        <dbReference type="Proteomes" id="UP001519332"/>
    </source>
</evidence>
<sequence>MAAPHLTLIGCQDYVVVAETNDVPIAPSPGLKLAKILTEVLSPATIVVLLPFAVAWNATGHGVVPTILWSLVVAVFYSVLPMAFIIRGARRGKWDGHWVRERERRFLPLMMCLASALVGLVILLVWDAPRDIVALAWSMVTVLIVCVVITKWWKVSLHATVAGGAVATVVLIYGWVMTLLIPLVALVAWARVRVADHTAAQVAVGAFLGPVVGGVVFVLLR</sequence>
<organism evidence="2 3">
    <name type="scientific">Kibdelosporangium banguiense</name>
    <dbReference type="NCBI Taxonomy" id="1365924"/>
    <lineage>
        <taxon>Bacteria</taxon>
        <taxon>Bacillati</taxon>
        <taxon>Actinomycetota</taxon>
        <taxon>Actinomycetes</taxon>
        <taxon>Pseudonocardiales</taxon>
        <taxon>Pseudonocardiaceae</taxon>
        <taxon>Kibdelosporangium</taxon>
    </lineage>
</organism>
<evidence type="ECO:0000256" key="1">
    <source>
        <dbReference type="SAM" id="Phobius"/>
    </source>
</evidence>
<feature type="transmembrane region" description="Helical" evidence="1">
    <location>
        <begin position="165"/>
        <end position="190"/>
    </location>
</feature>
<feature type="transmembrane region" description="Helical" evidence="1">
    <location>
        <begin position="36"/>
        <end position="55"/>
    </location>
</feature>
<name>A0ABS4TZX5_9PSEU</name>